<dbReference type="EnsemblProtists" id="Phyra75735">
    <property type="protein sequence ID" value="Phyra75735"/>
    <property type="gene ID" value="Phyra75735"/>
</dbReference>
<dbReference type="PROSITE" id="PS50157">
    <property type="entry name" value="ZINC_FINGER_C2H2_2"/>
    <property type="match status" value="8"/>
</dbReference>
<comment type="subcellular location">
    <subcellularLocation>
        <location evidence="1">Nucleus</location>
    </subcellularLocation>
</comment>
<dbReference type="Gene3D" id="3.30.160.60">
    <property type="entry name" value="Classic Zinc Finger"/>
    <property type="match status" value="7"/>
</dbReference>
<evidence type="ECO:0000256" key="1">
    <source>
        <dbReference type="ARBA" id="ARBA00004123"/>
    </source>
</evidence>
<dbReference type="Pfam" id="PF00096">
    <property type="entry name" value="zf-C2H2"/>
    <property type="match status" value="4"/>
</dbReference>
<dbReference type="EMBL" id="DS566011">
    <property type="status" value="NOT_ANNOTATED_CDS"/>
    <property type="molecule type" value="Genomic_DNA"/>
</dbReference>
<feature type="domain" description="C2H2-type" evidence="10">
    <location>
        <begin position="301"/>
        <end position="331"/>
    </location>
</feature>
<evidence type="ECO:0000256" key="3">
    <source>
        <dbReference type="ARBA" id="ARBA00022737"/>
    </source>
</evidence>
<evidence type="ECO:0000256" key="6">
    <source>
        <dbReference type="ARBA" id="ARBA00023125"/>
    </source>
</evidence>
<accession>H3GI79</accession>
<evidence type="ECO:0000256" key="8">
    <source>
        <dbReference type="PROSITE-ProRule" id="PRU00042"/>
    </source>
</evidence>
<dbReference type="GO" id="GO:0000981">
    <property type="term" value="F:DNA-binding transcription factor activity, RNA polymerase II-specific"/>
    <property type="evidence" value="ECO:0000318"/>
    <property type="project" value="GO_Central"/>
</dbReference>
<keyword evidence="3" id="KW-0677">Repeat</keyword>
<evidence type="ECO:0000256" key="7">
    <source>
        <dbReference type="ARBA" id="ARBA00023242"/>
    </source>
</evidence>
<proteinExistence type="predicted"/>
<reference evidence="11" key="2">
    <citation type="submission" date="2015-06" db="UniProtKB">
        <authorList>
            <consortium name="EnsemblProtists"/>
        </authorList>
    </citation>
    <scope>IDENTIFICATION</scope>
    <source>
        <strain evidence="11">Pr102</strain>
    </source>
</reference>
<keyword evidence="4 8" id="KW-0863">Zinc-finger</keyword>
<dbReference type="Proteomes" id="UP000005238">
    <property type="component" value="Unassembled WGS sequence"/>
</dbReference>
<feature type="compositionally biased region" description="Low complexity" evidence="9">
    <location>
        <begin position="1"/>
        <end position="21"/>
    </location>
</feature>
<keyword evidence="7" id="KW-0539">Nucleus</keyword>
<name>H3GI79_PHYRM</name>
<dbReference type="VEuPathDB" id="FungiDB:KRP22_6840"/>
<feature type="domain" description="C2H2-type" evidence="10">
    <location>
        <begin position="192"/>
        <end position="219"/>
    </location>
</feature>
<organism evidence="11 12">
    <name type="scientific">Phytophthora ramorum</name>
    <name type="common">Sudden oak death agent</name>
    <dbReference type="NCBI Taxonomy" id="164328"/>
    <lineage>
        <taxon>Eukaryota</taxon>
        <taxon>Sar</taxon>
        <taxon>Stramenopiles</taxon>
        <taxon>Oomycota</taxon>
        <taxon>Peronosporomycetes</taxon>
        <taxon>Peronosporales</taxon>
        <taxon>Peronosporaceae</taxon>
        <taxon>Phytophthora</taxon>
    </lineage>
</organism>
<evidence type="ECO:0000313" key="11">
    <source>
        <dbReference type="EnsemblProtists" id="Phyra75735"/>
    </source>
</evidence>
<dbReference type="AlphaFoldDB" id="H3GI79"/>
<dbReference type="OrthoDB" id="8117402at2759"/>
<dbReference type="PANTHER" id="PTHR24404:SF106">
    <property type="entry name" value="C2H2-TYPE DOMAIN-CONTAINING PROTEIN"/>
    <property type="match status" value="1"/>
</dbReference>
<dbReference type="InterPro" id="IPR036236">
    <property type="entry name" value="Znf_C2H2_sf"/>
</dbReference>
<keyword evidence="12" id="KW-1185">Reference proteome</keyword>
<feature type="domain" description="C2H2-type" evidence="10">
    <location>
        <begin position="68"/>
        <end position="92"/>
    </location>
</feature>
<feature type="domain" description="C2H2-type" evidence="10">
    <location>
        <begin position="164"/>
        <end position="191"/>
    </location>
</feature>
<dbReference type="PROSITE" id="PS00028">
    <property type="entry name" value="ZINC_FINGER_C2H2_1"/>
    <property type="match status" value="9"/>
</dbReference>
<protein>
    <recommendedName>
        <fullName evidence="10">C2H2-type domain-containing protein</fullName>
    </recommendedName>
</protein>
<dbReference type="InterPro" id="IPR050589">
    <property type="entry name" value="Ikaros_C2H2-ZF"/>
</dbReference>
<dbReference type="GeneID" id="94216374"/>
<dbReference type="GO" id="GO:0008270">
    <property type="term" value="F:zinc ion binding"/>
    <property type="evidence" value="ECO:0007669"/>
    <property type="project" value="UniProtKB-KW"/>
</dbReference>
<keyword evidence="5" id="KW-0862">Zinc</keyword>
<evidence type="ECO:0000256" key="9">
    <source>
        <dbReference type="SAM" id="MobiDB-lite"/>
    </source>
</evidence>
<dbReference type="OMA" id="HYNAVHD"/>
<feature type="domain" description="C2H2-type" evidence="10">
    <location>
        <begin position="134"/>
        <end position="157"/>
    </location>
</feature>
<keyword evidence="6" id="KW-0238">DNA-binding</keyword>
<dbReference type="RefSeq" id="XP_067742053.1">
    <property type="nucleotide sequence ID" value="XM_067880646.1"/>
</dbReference>
<feature type="region of interest" description="Disordered" evidence="9">
    <location>
        <begin position="1"/>
        <end position="30"/>
    </location>
</feature>
<dbReference type="GO" id="GO:0005634">
    <property type="term" value="C:nucleus"/>
    <property type="evidence" value="ECO:0000318"/>
    <property type="project" value="GO_Central"/>
</dbReference>
<feature type="domain" description="C2H2-type" evidence="10">
    <location>
        <begin position="334"/>
        <end position="364"/>
    </location>
</feature>
<dbReference type="SUPFAM" id="SSF57667">
    <property type="entry name" value="beta-beta-alpha zinc fingers"/>
    <property type="match status" value="3"/>
</dbReference>
<dbReference type="STRING" id="164328.H3GI79"/>
<evidence type="ECO:0000256" key="4">
    <source>
        <dbReference type="ARBA" id="ARBA00022771"/>
    </source>
</evidence>
<sequence length="416" mass="47401">MASAVRALLPSESSPSPATASRSHKRRRLNETTIAQLQMTFESCGSAASVDVDGPKDEEESDASDCGVKCAECGEWFEFVANLNRHGRETRHQPFGCHQEGCTKRYSKQEHLARHLETVHVRDPTQSLEERKPFKCELCVARFTYKHALTRHMKRSHRNVNVPFECTECLMAFKKKSELLAHSYAHTGVLPFECADCGERFPKRFLLSRHRRKHVANEEADTEVCVCECGEICFDEEELRTHNQTEHSKVEVTKGIADGTPEQPTSPALVCLVCDQTFSRKQYLRAHLRTHFESLDDRKQFTCPMEGCNKAYTRSSNLMAHYNAVHDELKSKRFACPREDCSARFGYKTVLKHHIESIHDNPKPRKRSERKSVGILQRVLGLNQVGKEVMRGCMLEGGEAKPIADDEEKKVVAVRR</sequence>
<dbReference type="InParanoid" id="H3GI79"/>
<dbReference type="GO" id="GO:0006357">
    <property type="term" value="P:regulation of transcription by RNA polymerase II"/>
    <property type="evidence" value="ECO:0000318"/>
    <property type="project" value="GO_Central"/>
</dbReference>
<dbReference type="GO" id="GO:0000977">
    <property type="term" value="F:RNA polymerase II transcription regulatory region sequence-specific DNA binding"/>
    <property type="evidence" value="ECO:0000318"/>
    <property type="project" value="GO_Central"/>
</dbReference>
<keyword evidence="2" id="KW-0479">Metal-binding</keyword>
<dbReference type="InterPro" id="IPR013087">
    <property type="entry name" value="Znf_C2H2_type"/>
</dbReference>
<evidence type="ECO:0000256" key="2">
    <source>
        <dbReference type="ARBA" id="ARBA00022723"/>
    </source>
</evidence>
<reference evidence="12" key="1">
    <citation type="journal article" date="2006" name="Science">
        <title>Phytophthora genome sequences uncover evolutionary origins and mechanisms of pathogenesis.</title>
        <authorList>
            <person name="Tyler B.M."/>
            <person name="Tripathy S."/>
            <person name="Zhang X."/>
            <person name="Dehal P."/>
            <person name="Jiang R.H."/>
            <person name="Aerts A."/>
            <person name="Arredondo F.D."/>
            <person name="Baxter L."/>
            <person name="Bensasson D."/>
            <person name="Beynon J.L."/>
            <person name="Chapman J."/>
            <person name="Damasceno C.M."/>
            <person name="Dorrance A.E."/>
            <person name="Dou D."/>
            <person name="Dickerman A.W."/>
            <person name="Dubchak I.L."/>
            <person name="Garbelotto M."/>
            <person name="Gijzen M."/>
            <person name="Gordon S.G."/>
            <person name="Govers F."/>
            <person name="Grunwald N.J."/>
            <person name="Huang W."/>
            <person name="Ivors K.L."/>
            <person name="Jones R.W."/>
            <person name="Kamoun S."/>
            <person name="Krampis K."/>
            <person name="Lamour K.H."/>
            <person name="Lee M.K."/>
            <person name="McDonald W.H."/>
            <person name="Medina M."/>
            <person name="Meijer H.J."/>
            <person name="Nordberg E.K."/>
            <person name="Maclean D.J."/>
            <person name="Ospina-Giraldo M.D."/>
            <person name="Morris P.F."/>
            <person name="Phuntumart V."/>
            <person name="Putnam N.H."/>
            <person name="Rash S."/>
            <person name="Rose J.K."/>
            <person name="Sakihama Y."/>
            <person name="Salamov A.A."/>
            <person name="Savidor A."/>
            <person name="Scheuring C.F."/>
            <person name="Smith B.M."/>
            <person name="Sobral B.W."/>
            <person name="Terry A."/>
            <person name="Torto-Alalibo T.A."/>
            <person name="Win J."/>
            <person name="Xu Z."/>
            <person name="Zhang H."/>
            <person name="Grigoriev I.V."/>
            <person name="Rokhsar D.S."/>
            <person name="Boore J.L."/>
        </authorList>
    </citation>
    <scope>NUCLEOTIDE SEQUENCE [LARGE SCALE GENOMIC DNA]</scope>
    <source>
        <strain evidence="12">Pr102</strain>
    </source>
</reference>
<dbReference type="SMART" id="SM00355">
    <property type="entry name" value="ZnF_C2H2"/>
    <property type="match status" value="9"/>
</dbReference>
<dbReference type="eggNOG" id="KOG1721">
    <property type="taxonomic scope" value="Eukaryota"/>
</dbReference>
<dbReference type="VEuPathDB" id="FungiDB:KRP23_10223"/>
<evidence type="ECO:0000313" key="12">
    <source>
        <dbReference type="Proteomes" id="UP000005238"/>
    </source>
</evidence>
<dbReference type="PANTHER" id="PTHR24404">
    <property type="entry name" value="ZINC FINGER PROTEIN"/>
    <property type="match status" value="1"/>
</dbReference>
<feature type="domain" description="C2H2-type" evidence="10">
    <location>
        <begin position="269"/>
        <end position="291"/>
    </location>
</feature>
<evidence type="ECO:0000256" key="5">
    <source>
        <dbReference type="ARBA" id="ARBA00022833"/>
    </source>
</evidence>
<evidence type="ECO:0000259" key="10">
    <source>
        <dbReference type="PROSITE" id="PS50157"/>
    </source>
</evidence>
<dbReference type="HOGENOM" id="CLU_062335_0_0_1"/>
<feature type="domain" description="C2H2-type" evidence="10">
    <location>
        <begin position="95"/>
        <end position="125"/>
    </location>
</feature>